<feature type="chain" id="PRO_5012768455" description="Hydrophobin" evidence="1">
    <location>
        <begin position="16"/>
        <end position="107"/>
    </location>
</feature>
<feature type="non-terminal residue" evidence="2">
    <location>
        <position position="1"/>
    </location>
</feature>
<feature type="signal peptide" evidence="1">
    <location>
        <begin position="1"/>
        <end position="15"/>
    </location>
</feature>
<dbReference type="Proteomes" id="UP000031186">
    <property type="component" value="Unassembled WGS sequence"/>
</dbReference>
<dbReference type="HOGENOM" id="CLU_2264341_0_0_1"/>
<evidence type="ECO:0008006" key="4">
    <source>
        <dbReference type="Google" id="ProtNLM"/>
    </source>
</evidence>
<dbReference type="AlphaFoldDB" id="A0A0B4FH48"/>
<comment type="caution">
    <text evidence="2">The sequence shown here is derived from an EMBL/GenBank/DDBJ whole genome shotgun (WGS) entry which is preliminary data.</text>
</comment>
<protein>
    <recommendedName>
        <fullName evidence="4">Hydrophobin</fullName>
    </recommendedName>
</protein>
<name>A0A0B4FH48_METAF</name>
<gene>
    <name evidence="2" type="ORF">MAN_06142</name>
</gene>
<dbReference type="OrthoDB" id="10340302at2759"/>
<dbReference type="VEuPathDB" id="FungiDB:MAN_06142"/>
<reference evidence="2 3" key="1">
    <citation type="journal article" date="2014" name="Proc. Natl. Acad. Sci. U.S.A.">
        <title>Trajectory and genomic determinants of fungal-pathogen speciation and host adaptation.</title>
        <authorList>
            <person name="Hu X."/>
            <person name="Xiao G."/>
            <person name="Zheng P."/>
            <person name="Shang Y."/>
            <person name="Su Y."/>
            <person name="Zhang X."/>
            <person name="Liu X."/>
            <person name="Zhan S."/>
            <person name="St Leger R.J."/>
            <person name="Wang C."/>
        </authorList>
    </citation>
    <scope>NUCLEOTIDE SEQUENCE [LARGE SCALE GENOMIC DNA]</scope>
    <source>
        <strain evidence="2 3">ARSEF 549</strain>
    </source>
</reference>
<evidence type="ECO:0000313" key="3">
    <source>
        <dbReference type="Proteomes" id="UP000031186"/>
    </source>
</evidence>
<dbReference type="EMBL" id="AZNF01000007">
    <property type="protein sequence ID" value="KID65131.1"/>
    <property type="molecule type" value="Genomic_DNA"/>
</dbReference>
<keyword evidence="3" id="KW-1185">Reference proteome</keyword>
<keyword evidence="1" id="KW-0732">Signal</keyword>
<evidence type="ECO:0000256" key="1">
    <source>
        <dbReference type="SAM" id="SignalP"/>
    </source>
</evidence>
<sequence>MKFITLAIAAVGVAAMPQTLQVPGTYTGCGTLISNCCKTAVPKFTECNTLLGAVPSYQYFVVSCTNLTKVPACCMEKKSPNLIEGFFNQVLGTSLGESQCILPPLQP</sequence>
<accession>A0A0B4FH48</accession>
<proteinExistence type="predicted"/>
<evidence type="ECO:0000313" key="2">
    <source>
        <dbReference type="EMBL" id="KID65131.1"/>
    </source>
</evidence>
<organism evidence="2 3">
    <name type="scientific">Metarhizium anisopliae (strain ARSEF 549)</name>
    <dbReference type="NCBI Taxonomy" id="3151832"/>
    <lineage>
        <taxon>Eukaryota</taxon>
        <taxon>Fungi</taxon>
        <taxon>Dikarya</taxon>
        <taxon>Ascomycota</taxon>
        <taxon>Pezizomycotina</taxon>
        <taxon>Sordariomycetes</taxon>
        <taxon>Hypocreomycetidae</taxon>
        <taxon>Hypocreales</taxon>
        <taxon>Clavicipitaceae</taxon>
        <taxon>Metarhizium</taxon>
    </lineage>
</organism>